<organism evidence="3 4">
    <name type="scientific">Sutterella massiliensis</name>
    <dbReference type="NCBI Taxonomy" id="1816689"/>
    <lineage>
        <taxon>Bacteria</taxon>
        <taxon>Pseudomonadati</taxon>
        <taxon>Pseudomonadota</taxon>
        <taxon>Betaproteobacteria</taxon>
        <taxon>Burkholderiales</taxon>
        <taxon>Sutterellaceae</taxon>
        <taxon>Sutterella</taxon>
    </lineage>
</organism>
<dbReference type="Pfam" id="PF13362">
    <property type="entry name" value="Toprim_3"/>
    <property type="match status" value="1"/>
</dbReference>
<feature type="region of interest" description="Disordered" evidence="1">
    <location>
        <begin position="63"/>
        <end position="86"/>
    </location>
</feature>
<dbReference type="Proteomes" id="UP000715095">
    <property type="component" value="Unassembled WGS sequence"/>
</dbReference>
<protein>
    <submittedName>
        <fullName evidence="3">Toprim domain-containing protein</fullName>
    </submittedName>
</protein>
<keyword evidence="4" id="KW-1185">Reference proteome</keyword>
<sequence length="410" mass="44563">PCPVHGGTDGFRLFKHYAAKGDGICNTCGAKTDGFDMLCWVNGWSFAQALTAVGNFLGLKPEASENRSSHSHATRSTTADLPPQPGEALRFEGVVVFAGTKPYKDTGRKAYGVELLSANGMKRTCWGKELETALKAAGASRGDRVSLVKVRTEERRGSKGAYLVNVWDCLLIRESDRKARGFKKKESTSVCDVGTETAPSAKDLSPRHEAVEKLWGIALPIRKDRDASAPALKYLERRGLKDARWDDETLRFVPNAIYRVREDKTTERWPAMVAAVRKVDGSLVTLHRTFLTEEGTKAPVEEVKKLMVLPEGETINGASIQLGKPLDKLCVAEGIETALSVQYATGIPCWCAISANGLKTVEIPAGVRTVLIFADKDKSETGALAAEALRKRLADEGRLAVIVNIPDAIP</sequence>
<dbReference type="Pfam" id="PF08273">
    <property type="entry name" value="Zn_Ribbon_Prim"/>
    <property type="match status" value="1"/>
</dbReference>
<feature type="domain" description="DNA primase/helicase Gp4 N-terminal Bacteriophage T7-like" evidence="2">
    <location>
        <begin position="1"/>
        <end position="35"/>
    </location>
</feature>
<dbReference type="Pfam" id="PF23639">
    <property type="entry name" value="DUF7146"/>
    <property type="match status" value="1"/>
</dbReference>
<dbReference type="EMBL" id="JACJJC010000096">
    <property type="protein sequence ID" value="MBM6705079.1"/>
    <property type="molecule type" value="Genomic_DNA"/>
</dbReference>
<evidence type="ECO:0000313" key="3">
    <source>
        <dbReference type="EMBL" id="MBM6705079.1"/>
    </source>
</evidence>
<feature type="non-terminal residue" evidence="3">
    <location>
        <position position="1"/>
    </location>
</feature>
<dbReference type="InterPro" id="IPR034154">
    <property type="entry name" value="TOPRIM_DnaG/twinkle"/>
</dbReference>
<dbReference type="SMART" id="SM00778">
    <property type="entry name" value="Prim_Zn_Ribbon"/>
    <property type="match status" value="1"/>
</dbReference>
<feature type="non-terminal residue" evidence="3">
    <location>
        <position position="410"/>
    </location>
</feature>
<comment type="caution">
    <text evidence="3">The sequence shown here is derived from an EMBL/GenBank/DDBJ whole genome shotgun (WGS) entry which is preliminary data.</text>
</comment>
<evidence type="ECO:0000313" key="4">
    <source>
        <dbReference type="Proteomes" id="UP000715095"/>
    </source>
</evidence>
<gene>
    <name evidence="3" type="ORF">H6A60_11445</name>
</gene>
<dbReference type="RefSeq" id="WP_205104738.1">
    <property type="nucleotide sequence ID" value="NZ_JACJJC010000096.1"/>
</dbReference>
<proteinExistence type="predicted"/>
<dbReference type="InterPro" id="IPR055570">
    <property type="entry name" value="DUF7146"/>
</dbReference>
<dbReference type="InterPro" id="IPR013237">
    <property type="entry name" value="Phage_T7_Gp4_N"/>
</dbReference>
<dbReference type="SUPFAM" id="SSF57783">
    <property type="entry name" value="Zinc beta-ribbon"/>
    <property type="match status" value="1"/>
</dbReference>
<dbReference type="InterPro" id="IPR006171">
    <property type="entry name" value="TOPRIM_dom"/>
</dbReference>
<name>A0ABS2DUX2_9BURK</name>
<reference evidence="3 4" key="1">
    <citation type="journal article" date="2021" name="Sci. Rep.">
        <title>The distribution of antibiotic resistance genes in chicken gut microbiota commensals.</title>
        <authorList>
            <person name="Juricova H."/>
            <person name="Matiasovicova J."/>
            <person name="Kubasova T."/>
            <person name="Cejkova D."/>
            <person name="Rychlik I."/>
        </authorList>
    </citation>
    <scope>NUCLEOTIDE SEQUENCE [LARGE SCALE GENOMIC DNA]</scope>
    <source>
        <strain evidence="3 4">An829</strain>
    </source>
</reference>
<dbReference type="CDD" id="cd01029">
    <property type="entry name" value="TOPRIM_primases"/>
    <property type="match status" value="1"/>
</dbReference>
<evidence type="ECO:0000256" key="1">
    <source>
        <dbReference type="SAM" id="MobiDB-lite"/>
    </source>
</evidence>
<accession>A0ABS2DUX2</accession>
<evidence type="ECO:0000259" key="2">
    <source>
        <dbReference type="SMART" id="SM00778"/>
    </source>
</evidence>